<keyword evidence="3" id="KW-1185">Reference proteome</keyword>
<dbReference type="EMBL" id="JALJOS010000011">
    <property type="protein sequence ID" value="KAK9833049.1"/>
    <property type="molecule type" value="Genomic_DNA"/>
</dbReference>
<gene>
    <name evidence="2" type="ORF">WJX74_005588</name>
</gene>
<dbReference type="AlphaFoldDB" id="A0AAW1RH65"/>
<dbReference type="Proteomes" id="UP001438707">
    <property type="component" value="Unassembled WGS sequence"/>
</dbReference>
<organism evidence="2 3">
    <name type="scientific">Apatococcus lobatus</name>
    <dbReference type="NCBI Taxonomy" id="904363"/>
    <lineage>
        <taxon>Eukaryota</taxon>
        <taxon>Viridiplantae</taxon>
        <taxon>Chlorophyta</taxon>
        <taxon>core chlorophytes</taxon>
        <taxon>Trebouxiophyceae</taxon>
        <taxon>Chlorellales</taxon>
        <taxon>Chlorellaceae</taxon>
        <taxon>Apatococcus</taxon>
    </lineage>
</organism>
<sequence length="161" mass="15874">MESRLPLFFALACLVVAAHAGGTRRTLMDNDYSKHDVYTSSGRMLQQAVASTNGGGVVAGTPLFGGSAQAISGVLNAGFAAATAANPQYPPVSTATAAACQAANNTAHANSANAAANQAAQANNYAASAESAAASTFINSVFQSILGAPGAVGAAAGRRKN</sequence>
<proteinExistence type="predicted"/>
<accession>A0AAW1RH65</accession>
<feature type="signal peptide" evidence="1">
    <location>
        <begin position="1"/>
        <end position="20"/>
    </location>
</feature>
<evidence type="ECO:0000313" key="2">
    <source>
        <dbReference type="EMBL" id="KAK9833049.1"/>
    </source>
</evidence>
<comment type="caution">
    <text evidence="2">The sequence shown here is derived from an EMBL/GenBank/DDBJ whole genome shotgun (WGS) entry which is preliminary data.</text>
</comment>
<name>A0AAW1RH65_9CHLO</name>
<evidence type="ECO:0000256" key="1">
    <source>
        <dbReference type="SAM" id="SignalP"/>
    </source>
</evidence>
<keyword evidence="1" id="KW-0732">Signal</keyword>
<evidence type="ECO:0000313" key="3">
    <source>
        <dbReference type="Proteomes" id="UP001438707"/>
    </source>
</evidence>
<feature type="chain" id="PRO_5043755020" evidence="1">
    <location>
        <begin position="21"/>
        <end position="161"/>
    </location>
</feature>
<protein>
    <submittedName>
        <fullName evidence="2">Uncharacterized protein</fullName>
    </submittedName>
</protein>
<reference evidence="2 3" key="1">
    <citation type="journal article" date="2024" name="Nat. Commun.">
        <title>Phylogenomics reveals the evolutionary origins of lichenization in chlorophyte algae.</title>
        <authorList>
            <person name="Puginier C."/>
            <person name="Libourel C."/>
            <person name="Otte J."/>
            <person name="Skaloud P."/>
            <person name="Haon M."/>
            <person name="Grisel S."/>
            <person name="Petersen M."/>
            <person name="Berrin J.G."/>
            <person name="Delaux P.M."/>
            <person name="Dal Grande F."/>
            <person name="Keller J."/>
        </authorList>
    </citation>
    <scope>NUCLEOTIDE SEQUENCE [LARGE SCALE GENOMIC DNA]</scope>
    <source>
        <strain evidence="2 3">SAG 2145</strain>
    </source>
</reference>